<evidence type="ECO:0000256" key="2">
    <source>
        <dbReference type="ARBA" id="ARBA00022525"/>
    </source>
</evidence>
<accession>A0A1G1L1L9</accession>
<evidence type="ECO:0000259" key="4">
    <source>
        <dbReference type="Pfam" id="PF17210"/>
    </source>
</evidence>
<comment type="caution">
    <text evidence="5">The sequence shown here is derived from an EMBL/GenBank/DDBJ whole genome shotgun (WGS) entry which is preliminary data.</text>
</comment>
<dbReference type="Gene3D" id="2.60.40.10">
    <property type="entry name" value="Immunoglobulins"/>
    <property type="match status" value="2"/>
</dbReference>
<evidence type="ECO:0000256" key="1">
    <source>
        <dbReference type="ARBA" id="ARBA00004613"/>
    </source>
</evidence>
<comment type="subcellular location">
    <subcellularLocation>
        <location evidence="1">Secreted</location>
    </subcellularLocation>
</comment>
<gene>
    <name evidence="5" type="ORF">A3G33_01310</name>
</gene>
<dbReference type="Gene3D" id="2.60.120.260">
    <property type="entry name" value="Galactose-binding domain-like"/>
    <property type="match status" value="1"/>
</dbReference>
<protein>
    <recommendedName>
        <fullName evidence="4">SD-repeat containing protein B domain-containing protein</fullName>
    </recommendedName>
</protein>
<proteinExistence type="predicted"/>
<dbReference type="SUPFAM" id="SSF117074">
    <property type="entry name" value="Hypothetical protein PA1324"/>
    <property type="match status" value="1"/>
</dbReference>
<dbReference type="Pfam" id="PF09136">
    <property type="entry name" value="Glucodextran_B"/>
    <property type="match status" value="1"/>
</dbReference>
<evidence type="ECO:0000313" key="5">
    <source>
        <dbReference type="EMBL" id="OGW99042.1"/>
    </source>
</evidence>
<reference evidence="5 6" key="1">
    <citation type="journal article" date="2016" name="Nat. Commun.">
        <title>Thousands of microbial genomes shed light on interconnected biogeochemical processes in an aquifer system.</title>
        <authorList>
            <person name="Anantharaman K."/>
            <person name="Brown C.T."/>
            <person name="Hug L.A."/>
            <person name="Sharon I."/>
            <person name="Castelle C.J."/>
            <person name="Probst A.J."/>
            <person name="Thomas B.C."/>
            <person name="Singh A."/>
            <person name="Wilkins M.J."/>
            <person name="Karaoz U."/>
            <person name="Brodie E.L."/>
            <person name="Williams K.H."/>
            <person name="Hubbard S.S."/>
            <person name="Banfield J.F."/>
        </authorList>
    </citation>
    <scope>NUCLEOTIDE SEQUENCE [LARGE SCALE GENOMIC DNA]</scope>
</reference>
<keyword evidence="3" id="KW-0732">Signal</keyword>
<dbReference type="GO" id="GO:0005576">
    <property type="term" value="C:extracellular region"/>
    <property type="evidence" value="ECO:0007669"/>
    <property type="project" value="UniProtKB-SubCell"/>
</dbReference>
<organism evidence="5 6">
    <name type="scientific">Candidatus Danuiimicrobium aquiferis</name>
    <dbReference type="NCBI Taxonomy" id="1801832"/>
    <lineage>
        <taxon>Bacteria</taxon>
        <taxon>Pseudomonadati</taxon>
        <taxon>Candidatus Omnitrophota</taxon>
        <taxon>Candidatus Danuiimicrobium</taxon>
    </lineage>
</organism>
<evidence type="ECO:0000313" key="6">
    <source>
        <dbReference type="Proteomes" id="UP000178187"/>
    </source>
</evidence>
<dbReference type="InterPro" id="IPR013783">
    <property type="entry name" value="Ig-like_fold"/>
</dbReference>
<dbReference type="Proteomes" id="UP000178187">
    <property type="component" value="Unassembled WGS sequence"/>
</dbReference>
<feature type="domain" description="SD-repeat containing protein B" evidence="4">
    <location>
        <begin position="282"/>
        <end position="344"/>
    </location>
</feature>
<dbReference type="InterPro" id="IPR033764">
    <property type="entry name" value="Sdr_B"/>
</dbReference>
<sequence length="1486" mass="165317">MALGGSGNWDNTPGRAISNPSITGAVDGAHVLRLGEITGGSYTFQTVTGVKAGDYIGLSIYARRLNSDGTNCQFLIEFQTSAGALISSTVPVEVTSSSFMQHTTGDTAPAGTGQIVYVLRLNGGVATGGTTIGEFDAAVGTVSSLPIIMDSSASKPNLTKGSATFISNRMKNISGSTLNNVQMVVTVPEGFVFIDSASRLDGTPINSTKGSRIFSIGSIGGFEYKDLGFLLVASQAVQIGKRYEVSFYARDSVAGTVLSNIQRMEIVISADPFFDEGTILGKVFDDKNENAVQDKGEDGISGVKIATEEGIVVVTDPRGRYHIPAIKPGRHVVKIDGHTLPKNTKFVSEESVLIKTTNGMMNVVNFAAKLPESKIPESHRDKLKVMVTQGTDFEKPELAVTMQPEVLRMGVGVFEEDPRFIINTNYGELIAGWRIEVTDQFGEKVWAGYGLGVPPAEAPWTGKKANRDPVEKGIYAYRLVVRDKEGHEDWTPLRYFRVVSKLDSHVPDHPDIQVPAAGNMVINRDGKRSIPINAKPKVLIRGTTQPWNTVAVNGEQATVHLDGTFSKEIYVPPGKQSVTVTTTDQNGNAVSYQEDVDVKDTMFFMVGLGEQEMGANFLDGNLEALGRDEKFHQGFYQDGRLAYYLKAKIKGKFLVTSRYDTDDPRTAFFTNLDPDQYYPVYGDDSQIQYDGETANRFYILAEMDRSYLKWGSFSTNFTDTELASHNRTFSGLKIHYETLAMTRYGDAKRGFAVYTANVKQLGDHNEFIGTGGSLFYLRNKNVIQGSEKVRVEVRDSIQNIPVYSKDLVYGTDYEIDYPQGRIILRKPLSAVSFSDYIISNDILNGSDTYLLVDYEFDPQGEMNNGNNGIRGYTHLGDHFRVGGTAIEDRQPGKDYDLRGVDLTGKFGKNTKIMAEYARSQGSTNRNAISYNGGITFTDMPTGEKLLKKPTRLFDDAYAVKAQTKLITGTDVSGYVQRMDPGFSNADSISQAGLRKAGLEMRHRVGENVELRYRFDDQKATDPGNSAEIFTESPSKGQFHTAQMKADYDNYLGAVEYRYQNISTYESYDRYHTNEFDSSAFKNALGAKLGYKLSEGVMPYVKGQGTWDGQNGANNQFGGGLESDVMGGKGRVRVEEMVGNVGDATTLGFNMKTSETTDAYTTIQTGPDPEHLNRNYSTTIGSSTQLDSKSRFYSERELSSYRVGDREANILGYDRQLSERWSVGANVERGRLREISDVDTDRTAGAVEVSYLDREFLKIISRYELRYDRGGPTDRIQFLFRDTVDWKINEDFRYSAQLNRGDSIALTNVHKDGLFTEFNTGLAYRPVANNRLNVLTRYTWLENIGADSQFDTPDIFGIGVDESAHIFGLEFGYDALPPYLSVTEKLGYRRSLLTAEGDTHEISNYLWATRFNFHVIRKWDLIAEYRLFWDFEMIQALKHGLILEIDRELMDYVHFGIGYNFSDFTDDLQSLNNYDHHGLYTRLSGKF</sequence>
<dbReference type="EMBL" id="MHFR01000016">
    <property type="protein sequence ID" value="OGW99042.1"/>
    <property type="molecule type" value="Genomic_DNA"/>
</dbReference>
<keyword evidence="2" id="KW-0964">Secreted</keyword>
<name>A0A1G1L1L9_9BACT</name>
<dbReference type="Pfam" id="PF17210">
    <property type="entry name" value="SdrD_B"/>
    <property type="match status" value="1"/>
</dbReference>
<evidence type="ECO:0000256" key="3">
    <source>
        <dbReference type="ARBA" id="ARBA00022729"/>
    </source>
</evidence>